<protein>
    <recommendedName>
        <fullName evidence="3">PA14 domain-containing protein</fullName>
    </recommendedName>
</protein>
<dbReference type="Proteomes" id="UP000516439">
    <property type="component" value="Chromosome"/>
</dbReference>
<name>A0ABX6TNL2_9SPHI</name>
<sequence length="2196" mass="244913">MNNRFRSNTKKIARVLLAVWVLNLIEPFSAYALTSGPSQPESQSFQPAGVSDMVDVFSGDFKYNIPLMDIDGYPVNLNYQSGVSMDDEASWVGLGWNLNVGSINRQLRGIPDDFNGDLLLTEQQNRDRITVGGRLTGKMEVRGKYVNRLASETKDLAGKKLKISGSFTFGIFSDNYTGIGAEIGANAGISYSFGSSGLLTSNLGLGVLSNTASGVDVSPYISASIASNRDEKQAINSGLTSSLGYNSRAGLKTFNFGANSAALNVFNGSVSYNTEPIQLKVQKAYASENYSFSVDAGPSETAIFWGGGATGYWKKLWVANHHAKNPEYGFLYSERGKNDVNALHDFIREKENPIIPELPNLALPIATPDIFTFNSQVGSGQFRLYRGGSGMFYDNQAVDGSKNNSFGVDLGFGFTNTHIGFTLFKQSATNTTGKWTRDNAYATKGDFQDQDINEPQKQHVFFRKPDEKNIEDVAMHDKIHGTEPLMINTWGKTANAAFKTSNSIASNIYQVNDRIEKNKRQEQSTAISYLTAAEASKAGLDKMIKNYPFNNFGAFYPNLSIIPDSSSRINNEFRKAHHISEITVLNEQGQRSVYGLPVYNKRQEEITFAVDNGVNNTNGRVSSSNLYNVNTSGVNGTDNYFHWDTQPGYASSYLLTGILSPDYVDKEGDGITPDDNGTAIKFNYSKIDSYKWRTPYNLGSNPEAALNRGLLADPKDDKGSIIYGEKEIYYVHSIESKTKIAYFITEDREDALGVQNVDGAKDPSVRQKRLREIRLYSRANMDRPIKVIKFKYNYNLCPGVPNTVNGGGKLTLEQVWFEYGSTQKGANHPYVFHYDANAAYGAQMVDRWGVYKNQANNYGSLNNEQYPYSDQNRERADQAAALWHLNRIELPSGGKINVTYEADDYAYVQDKKATTMVPFDFVAGKNITDTHNSIVLPIDSTPPETDTGDATDWFKRVYLNGSDYIYTKSAIKMSTSNAPSEGNDNDFVSAYAKVKHVNVSNNHATIELADVTEDEVTTNPIRFAAWQKLKNEYPRYAYPGYENRVSNGTPGIAAVWKAISSATRNLSELWQGFYSRAARGGGKGFCENFYPAQSFARIAKASTSKTGGGARVKQIQIEDDWDTFTDGKAPKGTYGQRYEYTTKGDDGRTISSGVATYEPSVGNDENALKQPIPYIQKIKGAVNNFFELEAPFGESLYPAPSVGYSRIVVKDLEGTGAQPNIPATGYTVHEFYTAKDFPVRVTVLPIESQNSRPKAQYSWFQTESIEEQTMSQGYSIELNDMHGKPSADRVFNASSAEISSNEYHYQVDNEKEKSLKLNNKVKVVKRNGDVVDAVVGRDIEFFTDFREQESINSGTSVGIGADIIHVGFIIVPLPHLPVNANNEYKLFRSACAVKVIQTNGILSKVTKKENGSSITVENVAYDGTTGAPLVTKTQNEFNKNYYTVNLPAYWPYRRMGGAYQNIGMLLQNVTLNNNFEVSPHGYLLTQGDELVNLGTGLHYWAVDNRPAVNIDGSPLYFWAEPSKILVDKKGARLSSITGGDLNHSFKVVRSGFRNILDASAQNIVCLNNPIQDGVLSIASSNELSALKVFNASSTVYSDEWPVDGTGQATEIKENKLSQFKYILAPTHSGHGSQNCRIYVESFGEGDLEGEWARFNNDYLRHRESNTGIWPDTGIPESLNEAIGFKTTFYVDKSDYYYVGFAGDDRLNIKIDEVNFIDNSFNNTDYWSLRSKYLNEGYHTIEIEGYNIDHYGYIYNPHNSWAENPGVMSVEIYKNTENELRTATSASSLNTVFSTGNLLANQLNFQTFRTINGVKTWRFTYETYFNPFVHGMKGNWRPYQQNVYQENRSYDNILTSGKKGINVSNSGYLNFFKSYWIVQNGDWVTNTSATKWVSTNTIKQYDKYGQEAENQDALKRYSAASFDFAGALPSAVASNAMRREIFSNSFEDVSRMNTVPDTSATKELTLINGQPFVAYPGDNTFRVSAEAHSGNYSLRLPNTGIRLSTKKHFTEQKDVNKPYLTKTSKYEFSLMPTFGLYPSGFEPKPGNPYLISFWIKDNQPLDRDIRVAVNVGNANASTPVYLNFKAAVEGWKQVVGTFSLPSSSGNNRFDVNIYPTSGTVVYLDDIRIHPNDAHMKTYVYNEKNYKLMAELDENAFATFYEYDDEGSLIRVKKETERGIATIKENHSSYRKRITASN</sequence>
<proteinExistence type="predicted"/>
<reference evidence="1 2" key="1">
    <citation type="submission" date="2020-09" db="EMBL/GenBank/DDBJ databases">
        <title>Pedobacter sp. SW-16 isolated from soil near Yeocheon.</title>
        <authorList>
            <person name="Im H.S."/>
            <person name="Joung Y."/>
            <person name="Lee S.-S."/>
        </authorList>
    </citation>
    <scope>NUCLEOTIDE SEQUENCE [LARGE SCALE GENOMIC DNA]</scope>
    <source>
        <strain evidence="1 2">SW-16</strain>
    </source>
</reference>
<gene>
    <name evidence="1" type="ORF">H9N25_11875</name>
</gene>
<evidence type="ECO:0000313" key="1">
    <source>
        <dbReference type="EMBL" id="QNR87023.1"/>
    </source>
</evidence>
<organism evidence="1 2">
    <name type="scientific">Pedobacter riviphilus</name>
    <dbReference type="NCBI Taxonomy" id="2766984"/>
    <lineage>
        <taxon>Bacteria</taxon>
        <taxon>Pseudomonadati</taxon>
        <taxon>Bacteroidota</taxon>
        <taxon>Sphingobacteriia</taxon>
        <taxon>Sphingobacteriales</taxon>
        <taxon>Sphingobacteriaceae</taxon>
        <taxon>Pedobacter</taxon>
    </lineage>
</organism>
<dbReference type="RefSeq" id="WP_190329041.1">
    <property type="nucleotide sequence ID" value="NZ_CP061171.1"/>
</dbReference>
<evidence type="ECO:0008006" key="3">
    <source>
        <dbReference type="Google" id="ProtNLM"/>
    </source>
</evidence>
<accession>A0ABX6TNL2</accession>
<dbReference type="EMBL" id="CP061171">
    <property type="protein sequence ID" value="QNR87023.1"/>
    <property type="molecule type" value="Genomic_DNA"/>
</dbReference>
<evidence type="ECO:0000313" key="2">
    <source>
        <dbReference type="Proteomes" id="UP000516439"/>
    </source>
</evidence>
<keyword evidence="2" id="KW-1185">Reference proteome</keyword>